<dbReference type="PANTHER" id="PTHR43180:SF31">
    <property type="entry name" value="CHAIN DEHYDROGENASE_REDUCTASE, PUTATIVE (AFU_ORTHOLOGUE AFUA_2G16570)-RELATED"/>
    <property type="match status" value="1"/>
</dbReference>
<evidence type="ECO:0000256" key="1">
    <source>
        <dbReference type="ARBA" id="ARBA00006484"/>
    </source>
</evidence>
<dbReference type="EMBL" id="KN847526">
    <property type="protein sequence ID" value="KIV88229.1"/>
    <property type="molecule type" value="Genomic_DNA"/>
</dbReference>
<dbReference type="PRINTS" id="PR00081">
    <property type="entry name" value="GDHRDH"/>
</dbReference>
<keyword evidence="5" id="KW-1185">Reference proteome</keyword>
<evidence type="ECO:0000313" key="4">
    <source>
        <dbReference type="EMBL" id="KIV88229.1"/>
    </source>
</evidence>
<dbReference type="STRING" id="212818.A0A0D1Z2S3"/>
<evidence type="ECO:0008006" key="6">
    <source>
        <dbReference type="Google" id="ProtNLM"/>
    </source>
</evidence>
<dbReference type="SUPFAM" id="SSF51735">
    <property type="entry name" value="NAD(P)-binding Rossmann-fold domains"/>
    <property type="match status" value="1"/>
</dbReference>
<dbReference type="PANTHER" id="PTHR43180">
    <property type="entry name" value="3-OXOACYL-(ACYL-CARRIER-PROTEIN) REDUCTASE (AFU_ORTHOLOGUE AFUA_6G11210)"/>
    <property type="match status" value="1"/>
</dbReference>
<evidence type="ECO:0000313" key="5">
    <source>
        <dbReference type="Proteomes" id="UP000054302"/>
    </source>
</evidence>
<dbReference type="PROSITE" id="PS00061">
    <property type="entry name" value="ADH_SHORT"/>
    <property type="match status" value="1"/>
</dbReference>
<dbReference type="VEuPathDB" id="FungiDB:PV10_09146"/>
<reference evidence="4 5" key="1">
    <citation type="submission" date="2015-01" db="EMBL/GenBank/DDBJ databases">
        <title>The Genome Sequence of Exophiala mesophila CBS40295.</title>
        <authorList>
            <consortium name="The Broad Institute Genomics Platform"/>
            <person name="Cuomo C."/>
            <person name="de Hoog S."/>
            <person name="Gorbushina A."/>
            <person name="Stielow B."/>
            <person name="Teixiera M."/>
            <person name="Abouelleil A."/>
            <person name="Chapman S.B."/>
            <person name="Priest M."/>
            <person name="Young S.K."/>
            <person name="Wortman J."/>
            <person name="Nusbaum C."/>
            <person name="Birren B."/>
        </authorList>
    </citation>
    <scope>NUCLEOTIDE SEQUENCE [LARGE SCALE GENOMIC DNA]</scope>
    <source>
        <strain evidence="4 5">CBS 40295</strain>
    </source>
</reference>
<accession>A0A0D1Z2S3</accession>
<dbReference type="InterPro" id="IPR002347">
    <property type="entry name" value="SDR_fam"/>
</dbReference>
<dbReference type="Pfam" id="PF00106">
    <property type="entry name" value="adh_short"/>
    <property type="match status" value="1"/>
</dbReference>
<organism evidence="4 5">
    <name type="scientific">Exophiala mesophila</name>
    <name type="common">Black yeast-like fungus</name>
    <dbReference type="NCBI Taxonomy" id="212818"/>
    <lineage>
        <taxon>Eukaryota</taxon>
        <taxon>Fungi</taxon>
        <taxon>Dikarya</taxon>
        <taxon>Ascomycota</taxon>
        <taxon>Pezizomycotina</taxon>
        <taxon>Eurotiomycetes</taxon>
        <taxon>Chaetothyriomycetidae</taxon>
        <taxon>Chaetothyriales</taxon>
        <taxon>Herpotrichiellaceae</taxon>
        <taxon>Exophiala</taxon>
    </lineage>
</organism>
<dbReference type="AlphaFoldDB" id="A0A0D1Z2S3"/>
<dbReference type="InterPro" id="IPR020904">
    <property type="entry name" value="Sc_DH/Rdtase_CS"/>
</dbReference>
<dbReference type="RefSeq" id="XP_016219803.1">
    <property type="nucleotide sequence ID" value="XM_016374259.1"/>
</dbReference>
<dbReference type="GO" id="GO:0016491">
    <property type="term" value="F:oxidoreductase activity"/>
    <property type="evidence" value="ECO:0007669"/>
    <property type="project" value="UniProtKB-KW"/>
</dbReference>
<dbReference type="GeneID" id="27326991"/>
<dbReference type="Gene3D" id="3.40.50.720">
    <property type="entry name" value="NAD(P)-binding Rossmann-like Domain"/>
    <property type="match status" value="1"/>
</dbReference>
<evidence type="ECO:0000256" key="3">
    <source>
        <dbReference type="ARBA" id="ARBA00023002"/>
    </source>
</evidence>
<dbReference type="OrthoDB" id="5371740at2759"/>
<evidence type="ECO:0000256" key="2">
    <source>
        <dbReference type="ARBA" id="ARBA00022857"/>
    </source>
</evidence>
<dbReference type="OMA" id="KNRVLDC"/>
<comment type="similarity">
    <text evidence="1">Belongs to the short-chain dehydrogenases/reductases (SDR) family.</text>
</comment>
<protein>
    <recommendedName>
        <fullName evidence="6">5'-hydroxyaverantin dehydrogenase</fullName>
    </recommendedName>
</protein>
<gene>
    <name evidence="4" type="ORF">PV10_09146</name>
</gene>
<keyword evidence="3" id="KW-0560">Oxidoreductase</keyword>
<dbReference type="HOGENOM" id="CLU_010194_13_3_1"/>
<keyword evidence="2" id="KW-0521">NADP</keyword>
<proteinExistence type="inferred from homology"/>
<name>A0A0D1Z2S3_EXOME</name>
<dbReference type="Proteomes" id="UP000054302">
    <property type="component" value="Unassembled WGS sequence"/>
</dbReference>
<dbReference type="InterPro" id="IPR036291">
    <property type="entry name" value="NAD(P)-bd_dom_sf"/>
</dbReference>
<sequence>MSTQAYKYTGPVDCDVIPDKTKCRGKSVVVTGGAQGLGEAYVREFVQAGAFVTFCDINEEKGGTLQEELTRDKVCFVKCDTRVWEDQVKMFEAAVAMSPNSSVDIVIANAGVGRGAGDPMMQLEDPFSTPTKPSTHIIDINLVGALYTFKCAVHYFRRSPLNEDRDRCFIFIGSVAGYVDNLGSWEYAAAKFALRGFMRVVRRHSHHQGIRVAYIAPCWIRTVIQSAATYESLAAKGVEFATVDSCVAAIMRVSCDKEINGHSFVIVPSTLAKAGFCDAQQDDWTDQDFWMEKLQKTVLKVRGDDWS</sequence>